<evidence type="ECO:0000313" key="4">
    <source>
        <dbReference type="EMBL" id="QDU27163.1"/>
    </source>
</evidence>
<keyword evidence="2" id="KW-0812">Transmembrane</keyword>
<feature type="transmembrane region" description="Helical" evidence="2">
    <location>
        <begin position="106"/>
        <end position="125"/>
    </location>
</feature>
<gene>
    <name evidence="4" type="ORF">ETAA8_22480</name>
</gene>
<feature type="compositionally biased region" description="Low complexity" evidence="1">
    <location>
        <begin position="202"/>
        <end position="216"/>
    </location>
</feature>
<protein>
    <recommendedName>
        <fullName evidence="3">Transposase DDE domain-containing protein</fullName>
    </recommendedName>
</protein>
<keyword evidence="2" id="KW-1133">Transmembrane helix</keyword>
<dbReference type="KEGG" id="aagg:ETAA8_22480"/>
<dbReference type="Proteomes" id="UP000315017">
    <property type="component" value="Chromosome"/>
</dbReference>
<feature type="domain" description="Transposase DDE" evidence="3">
    <location>
        <begin position="13"/>
        <end position="81"/>
    </location>
</feature>
<organism evidence="4 5">
    <name type="scientific">Anatilimnocola aggregata</name>
    <dbReference type="NCBI Taxonomy" id="2528021"/>
    <lineage>
        <taxon>Bacteria</taxon>
        <taxon>Pseudomonadati</taxon>
        <taxon>Planctomycetota</taxon>
        <taxon>Planctomycetia</taxon>
        <taxon>Pirellulales</taxon>
        <taxon>Pirellulaceae</taxon>
        <taxon>Anatilimnocola</taxon>
    </lineage>
</organism>
<evidence type="ECO:0000256" key="1">
    <source>
        <dbReference type="SAM" id="MobiDB-lite"/>
    </source>
</evidence>
<evidence type="ECO:0000313" key="5">
    <source>
        <dbReference type="Proteomes" id="UP000315017"/>
    </source>
</evidence>
<name>A0A517YA99_9BACT</name>
<dbReference type="EMBL" id="CP036274">
    <property type="protein sequence ID" value="QDU27163.1"/>
    <property type="molecule type" value="Genomic_DNA"/>
</dbReference>
<feature type="transmembrane region" description="Helical" evidence="2">
    <location>
        <begin position="69"/>
        <end position="86"/>
    </location>
</feature>
<evidence type="ECO:0000256" key="2">
    <source>
        <dbReference type="SAM" id="Phobius"/>
    </source>
</evidence>
<proteinExistence type="predicted"/>
<dbReference type="InterPro" id="IPR025668">
    <property type="entry name" value="Tnp_DDE_dom"/>
</dbReference>
<feature type="region of interest" description="Disordered" evidence="1">
    <location>
        <begin position="1"/>
        <end position="31"/>
    </location>
</feature>
<accession>A0A517YA99</accession>
<sequence>MNWNSSRCRKPPEQKAAVYANRRRTRGERGKQLQRLRSEKMERTFAHVCETGGARRTWLTGIDKLRKRYLIAAAAHNLSVLMRVLFKMGTPRGLQQFANDLAAVVSPLYFACLLMAVLATACSHLRNSLRSPFKNLARPPRSLPLSTENQAYFNGLLVHCSRPSCAKGSMKATVCTSAWTTRRRSGLWSRSTMRSTSFVVTPPRRLVRSSSSPRSPNQARCSNV</sequence>
<keyword evidence="5" id="KW-1185">Reference proteome</keyword>
<reference evidence="4 5" key="1">
    <citation type="submission" date="2019-02" db="EMBL/GenBank/DDBJ databases">
        <title>Deep-cultivation of Planctomycetes and their phenomic and genomic characterization uncovers novel biology.</title>
        <authorList>
            <person name="Wiegand S."/>
            <person name="Jogler M."/>
            <person name="Boedeker C."/>
            <person name="Pinto D."/>
            <person name="Vollmers J."/>
            <person name="Rivas-Marin E."/>
            <person name="Kohn T."/>
            <person name="Peeters S.H."/>
            <person name="Heuer A."/>
            <person name="Rast P."/>
            <person name="Oberbeckmann S."/>
            <person name="Bunk B."/>
            <person name="Jeske O."/>
            <person name="Meyerdierks A."/>
            <person name="Storesund J.E."/>
            <person name="Kallscheuer N."/>
            <person name="Luecker S."/>
            <person name="Lage O.M."/>
            <person name="Pohl T."/>
            <person name="Merkel B.J."/>
            <person name="Hornburger P."/>
            <person name="Mueller R.-W."/>
            <person name="Bruemmer F."/>
            <person name="Labrenz M."/>
            <person name="Spormann A.M."/>
            <person name="Op den Camp H."/>
            <person name="Overmann J."/>
            <person name="Amann R."/>
            <person name="Jetten M.S.M."/>
            <person name="Mascher T."/>
            <person name="Medema M.H."/>
            <person name="Devos D.P."/>
            <person name="Kaster A.-K."/>
            <person name="Ovreas L."/>
            <person name="Rohde M."/>
            <person name="Galperin M.Y."/>
            <person name="Jogler C."/>
        </authorList>
    </citation>
    <scope>NUCLEOTIDE SEQUENCE [LARGE SCALE GENOMIC DNA]</scope>
    <source>
        <strain evidence="4 5">ETA_A8</strain>
    </source>
</reference>
<feature type="region of interest" description="Disordered" evidence="1">
    <location>
        <begin position="202"/>
        <end position="224"/>
    </location>
</feature>
<dbReference type="Pfam" id="PF13751">
    <property type="entry name" value="DDE_Tnp_1_6"/>
    <property type="match status" value="1"/>
</dbReference>
<keyword evidence="2" id="KW-0472">Membrane</keyword>
<dbReference type="AlphaFoldDB" id="A0A517YA99"/>
<evidence type="ECO:0000259" key="3">
    <source>
        <dbReference type="Pfam" id="PF13751"/>
    </source>
</evidence>